<proteinExistence type="predicted"/>
<keyword evidence="1" id="KW-0040">ANK repeat</keyword>
<dbReference type="OrthoDB" id="1239122at2"/>
<dbReference type="Gene3D" id="1.25.40.20">
    <property type="entry name" value="Ankyrin repeat-containing domain"/>
    <property type="match status" value="1"/>
</dbReference>
<evidence type="ECO:0000313" key="2">
    <source>
        <dbReference type="EMBL" id="PWN63699.1"/>
    </source>
</evidence>
<comment type="caution">
    <text evidence="2">The sequence shown here is derived from an EMBL/GenBank/DDBJ whole genome shotgun (WGS) entry which is preliminary data.</text>
</comment>
<reference evidence="2 3" key="1">
    <citation type="submission" date="2018-04" db="EMBL/GenBank/DDBJ databases">
        <title>Draft Genome Sequence of Phosphate-Solubilizing Chryseobacterium sp. ISE14 that is a Biocontrol and Plant Growth-Promoting Rhizobacterium Isolated from Cucumber.</title>
        <authorList>
            <person name="Jeong J.-J."/>
            <person name="Sang M.K."/>
            <person name="Choi I.-G."/>
            <person name="Kim K.D."/>
        </authorList>
    </citation>
    <scope>NUCLEOTIDE SEQUENCE [LARGE SCALE GENOMIC DNA]</scope>
    <source>
        <strain evidence="2 3">ISE14</strain>
    </source>
</reference>
<accession>A0A316WRC5</accession>
<dbReference type="InterPro" id="IPR002110">
    <property type="entry name" value="Ankyrin_rpt"/>
</dbReference>
<feature type="repeat" description="ANK" evidence="1">
    <location>
        <begin position="35"/>
        <end position="67"/>
    </location>
</feature>
<dbReference type="SUPFAM" id="SSF48403">
    <property type="entry name" value="Ankyrin repeat"/>
    <property type="match status" value="1"/>
</dbReference>
<dbReference type="Proteomes" id="UP000236594">
    <property type="component" value="Unassembled WGS sequence"/>
</dbReference>
<dbReference type="SMART" id="SM00248">
    <property type="entry name" value="ANK"/>
    <property type="match status" value="3"/>
</dbReference>
<dbReference type="InterPro" id="IPR036770">
    <property type="entry name" value="Ankyrin_rpt-contain_sf"/>
</dbReference>
<dbReference type="Pfam" id="PF13606">
    <property type="entry name" value="Ank_3"/>
    <property type="match status" value="1"/>
</dbReference>
<name>A0A316WRC5_9FLAO</name>
<sequence length="261" mass="29793">MQLQAAQKIFDEDNSGLENTINTNPQIINQLSEKKGYTLLLYATMLENIKGMEVLLQKGADPNIITPDLFNSPVSQAVGTNNYEMLNVLLKYKANLNPAIGVSPLSDAMLLGGEGTERKMIDYLLEHGADINHVSYDGGNIMENAARDDLKLAIYFLEKGGQPKIKGTELCPMARYIQFEEENQRKHNKTENLNEILAFKRQLIEKYNVQFPYKEDPIEVAKLYIRLYENMSEKDKKSLNFNDNYGEKQYKKNKELVDGQK</sequence>
<gene>
    <name evidence="2" type="ORF">C1631_022120</name>
</gene>
<dbReference type="AlphaFoldDB" id="A0A316WRC5"/>
<keyword evidence="3" id="KW-1185">Reference proteome</keyword>
<protein>
    <submittedName>
        <fullName evidence="2">Ankyrin repeat domain-containing protein</fullName>
    </submittedName>
</protein>
<dbReference type="PANTHER" id="PTHR46224:SF64">
    <property type="entry name" value="IQ MOTIF AND ANKYRIN REPEAT DOMAIN-CONTAINING PROTEIN 1"/>
    <property type="match status" value="1"/>
</dbReference>
<dbReference type="InterPro" id="IPR051616">
    <property type="entry name" value="Cul2-RING_E3_ligase_SR"/>
</dbReference>
<evidence type="ECO:0000256" key="1">
    <source>
        <dbReference type="PROSITE-ProRule" id="PRU00023"/>
    </source>
</evidence>
<dbReference type="PROSITE" id="PS50088">
    <property type="entry name" value="ANK_REPEAT"/>
    <property type="match status" value="2"/>
</dbReference>
<dbReference type="EMBL" id="PPED02000007">
    <property type="protein sequence ID" value="PWN63699.1"/>
    <property type="molecule type" value="Genomic_DNA"/>
</dbReference>
<dbReference type="PANTHER" id="PTHR46224">
    <property type="entry name" value="ANKYRIN REPEAT FAMILY PROTEIN"/>
    <property type="match status" value="1"/>
</dbReference>
<evidence type="ECO:0000313" key="3">
    <source>
        <dbReference type="Proteomes" id="UP000236594"/>
    </source>
</evidence>
<organism evidence="2 3">
    <name type="scientific">Chryseobacterium phosphatilyticum</name>
    <dbReference type="NCBI Taxonomy" id="475075"/>
    <lineage>
        <taxon>Bacteria</taxon>
        <taxon>Pseudomonadati</taxon>
        <taxon>Bacteroidota</taxon>
        <taxon>Flavobacteriia</taxon>
        <taxon>Flavobacteriales</taxon>
        <taxon>Weeksellaceae</taxon>
        <taxon>Chryseobacterium group</taxon>
        <taxon>Chryseobacterium</taxon>
    </lineage>
</organism>
<feature type="repeat" description="ANK" evidence="1">
    <location>
        <begin position="100"/>
        <end position="136"/>
    </location>
</feature>